<accession>X1PEL4</accession>
<organism evidence="1">
    <name type="scientific">marine sediment metagenome</name>
    <dbReference type="NCBI Taxonomy" id="412755"/>
    <lineage>
        <taxon>unclassified sequences</taxon>
        <taxon>metagenomes</taxon>
        <taxon>ecological metagenomes</taxon>
    </lineage>
</organism>
<gene>
    <name evidence="1" type="ORF">S06H3_60121</name>
</gene>
<dbReference type="EMBL" id="BARV01039172">
    <property type="protein sequence ID" value="GAI54757.1"/>
    <property type="molecule type" value="Genomic_DNA"/>
</dbReference>
<sequence>MKETTDEVLVKLQEEGMTRIDVPSELRKILQEKARGAWELWADESAEQRDALDLALKTLGLA</sequence>
<proteinExistence type="predicted"/>
<reference evidence="1" key="1">
    <citation type="journal article" date="2014" name="Front. Microbiol.">
        <title>High frequency of phylogenetically diverse reductive dehalogenase-homologous genes in deep subseafloor sedimentary metagenomes.</title>
        <authorList>
            <person name="Kawai M."/>
            <person name="Futagami T."/>
            <person name="Toyoda A."/>
            <person name="Takaki Y."/>
            <person name="Nishi S."/>
            <person name="Hori S."/>
            <person name="Arai W."/>
            <person name="Tsubouchi T."/>
            <person name="Morono Y."/>
            <person name="Uchiyama I."/>
            <person name="Ito T."/>
            <person name="Fujiyama A."/>
            <person name="Inagaki F."/>
            <person name="Takami H."/>
        </authorList>
    </citation>
    <scope>NUCLEOTIDE SEQUENCE</scope>
    <source>
        <strain evidence="1">Expedition CK06-06</strain>
    </source>
</reference>
<protein>
    <submittedName>
        <fullName evidence="1">Uncharacterized protein</fullName>
    </submittedName>
</protein>
<dbReference type="AlphaFoldDB" id="X1PEL4"/>
<evidence type="ECO:0000313" key="1">
    <source>
        <dbReference type="EMBL" id="GAI54757.1"/>
    </source>
</evidence>
<comment type="caution">
    <text evidence="1">The sequence shown here is derived from an EMBL/GenBank/DDBJ whole genome shotgun (WGS) entry which is preliminary data.</text>
</comment>
<name>X1PEL4_9ZZZZ</name>